<comment type="similarity">
    <text evidence="3">Belongs to the EMC2 family.</text>
</comment>
<dbReference type="OrthoDB" id="124397at2759"/>
<feature type="repeat" description="TPR" evidence="2">
    <location>
        <begin position="187"/>
        <end position="220"/>
    </location>
</feature>
<protein>
    <recommendedName>
        <fullName evidence="3">ER membrane protein complex subunit 2</fullName>
    </recommendedName>
</protein>
<evidence type="ECO:0000256" key="3">
    <source>
        <dbReference type="RuleBase" id="RU367091"/>
    </source>
</evidence>
<accession>S9VQT3</accession>
<dbReference type="InterPro" id="IPR039856">
    <property type="entry name" value="EMC2-like"/>
</dbReference>
<dbReference type="Gene3D" id="1.25.40.10">
    <property type="entry name" value="Tetratricopeptide repeat domain"/>
    <property type="match status" value="1"/>
</dbReference>
<dbReference type="AlphaFoldDB" id="S9VQT3"/>
<proteinExistence type="inferred from homology"/>
<evidence type="ECO:0000313" key="4">
    <source>
        <dbReference type="EMBL" id="CAD2221762.1"/>
    </source>
</evidence>
<evidence type="ECO:0000256" key="1">
    <source>
        <dbReference type="ARBA" id="ARBA00022803"/>
    </source>
</evidence>
<organism evidence="4 5">
    <name type="scientific">Angomonas deanei</name>
    <dbReference type="NCBI Taxonomy" id="59799"/>
    <lineage>
        <taxon>Eukaryota</taxon>
        <taxon>Discoba</taxon>
        <taxon>Euglenozoa</taxon>
        <taxon>Kinetoplastea</taxon>
        <taxon>Metakinetoplastina</taxon>
        <taxon>Trypanosomatida</taxon>
        <taxon>Trypanosomatidae</taxon>
        <taxon>Strigomonadinae</taxon>
        <taxon>Angomonas</taxon>
    </lineage>
</organism>
<dbReference type="EMBL" id="LR877166">
    <property type="protein sequence ID" value="CAD2221762.1"/>
    <property type="molecule type" value="Genomic_DNA"/>
</dbReference>
<reference evidence="4 5" key="1">
    <citation type="submission" date="2020-08" db="EMBL/GenBank/DDBJ databases">
        <authorList>
            <person name="Newling K."/>
            <person name="Davey J."/>
            <person name="Forrester S."/>
        </authorList>
    </citation>
    <scope>NUCLEOTIDE SEQUENCE [LARGE SCALE GENOMIC DNA]</scope>
    <source>
        <strain evidence="5">Crithidia deanei Carvalho (ATCC PRA-265)</strain>
    </source>
</reference>
<dbReference type="SUPFAM" id="SSF48452">
    <property type="entry name" value="TPR-like"/>
    <property type="match status" value="1"/>
</dbReference>
<sequence length="323" mass="37009">MSTAINDIPLESISPLSLMHLSRGEKVKLLQRFRTVGTRNPNVIFFLATDVISGGGGGVHSIELYDIYEQVLIAALETGRVDKALMYLDVLERRFGKRSNRVRHLKGLCFEAEGKIEEAKKVYDVVRKESAVTDYFAVKRLSAILKAEGKYREAIDILEDQEVYEDDEDDEEQPRKYRLLEIHRADVNIYKELSHLYFLSGSLDKATFYLEETLLSEPNSYLTHARLGELYYAKKDYPRCAIEYSQSLLYNSSPNNARAAYGLWQVSYEQLKLHNGGVVRLDAEKLKQTEELQEYATELLHTLYAKSSTLPALEAFLTEKTKK</sequence>
<evidence type="ECO:0000256" key="2">
    <source>
        <dbReference type="PROSITE-ProRule" id="PRU00339"/>
    </source>
</evidence>
<gene>
    <name evidence="4" type="ORF">ADEAN_000929700</name>
</gene>
<comment type="subunit">
    <text evidence="3">Component of the ER membrane protein complex (EMC).</text>
</comment>
<keyword evidence="5" id="KW-1185">Reference proteome</keyword>
<keyword evidence="3" id="KW-0472">Membrane</keyword>
<comment type="subcellular location">
    <subcellularLocation>
        <location evidence="3">Endoplasmic reticulum membrane</location>
        <topology evidence="3">Peripheral membrane protein</topology>
        <orientation evidence="3">Cytoplasmic side</orientation>
    </subcellularLocation>
</comment>
<keyword evidence="1 2" id="KW-0802">TPR repeat</keyword>
<dbReference type="GO" id="GO:0072546">
    <property type="term" value="C:EMC complex"/>
    <property type="evidence" value="ECO:0007669"/>
    <property type="project" value="UniProtKB-UniRule"/>
</dbReference>
<dbReference type="Proteomes" id="UP000515908">
    <property type="component" value="Chromosome 22"/>
</dbReference>
<dbReference type="InterPro" id="IPR011990">
    <property type="entry name" value="TPR-like_helical_dom_sf"/>
</dbReference>
<evidence type="ECO:0000313" key="5">
    <source>
        <dbReference type="Proteomes" id="UP000515908"/>
    </source>
</evidence>
<dbReference type="PANTHER" id="PTHR12760">
    <property type="entry name" value="TETRATRICOPEPTIDE REPEAT PROTEIN"/>
    <property type="match status" value="1"/>
</dbReference>
<dbReference type="VEuPathDB" id="TriTrypDB:ADEAN_000929700"/>
<dbReference type="InterPro" id="IPR019734">
    <property type="entry name" value="TPR_rpt"/>
</dbReference>
<name>S9VQT3_9TRYP</name>
<dbReference type="PROSITE" id="PS50005">
    <property type="entry name" value="TPR"/>
    <property type="match status" value="1"/>
</dbReference>
<keyword evidence="3" id="KW-0256">Endoplasmic reticulum</keyword>
<comment type="function">
    <text evidence="3">Part of the endoplasmic reticulum membrane protein complex (EMC) that enables the energy-independent insertion into endoplasmic reticulum membranes of newly synthesized membrane proteins.</text>
</comment>